<feature type="compositionally biased region" description="Acidic residues" evidence="1">
    <location>
        <begin position="250"/>
        <end position="261"/>
    </location>
</feature>
<organism evidence="2 3">
    <name type="scientific">Aphanomyces euteiches</name>
    <dbReference type="NCBI Taxonomy" id="100861"/>
    <lineage>
        <taxon>Eukaryota</taxon>
        <taxon>Sar</taxon>
        <taxon>Stramenopiles</taxon>
        <taxon>Oomycota</taxon>
        <taxon>Saprolegniomycetes</taxon>
        <taxon>Saprolegniales</taxon>
        <taxon>Verrucalvaceae</taxon>
        <taxon>Aphanomyces</taxon>
    </lineage>
</organism>
<reference evidence="2 3" key="1">
    <citation type="submission" date="2019-07" db="EMBL/GenBank/DDBJ databases">
        <title>Genomics analysis of Aphanomyces spp. identifies a new class of oomycete effector associated with host adaptation.</title>
        <authorList>
            <person name="Gaulin E."/>
        </authorList>
    </citation>
    <scope>NUCLEOTIDE SEQUENCE [LARGE SCALE GENOMIC DNA]</scope>
    <source>
        <strain evidence="2 3">ATCC 201684</strain>
    </source>
</reference>
<feature type="compositionally biased region" description="Acidic residues" evidence="1">
    <location>
        <begin position="198"/>
        <end position="212"/>
    </location>
</feature>
<feature type="compositionally biased region" description="Polar residues" evidence="1">
    <location>
        <begin position="237"/>
        <end position="246"/>
    </location>
</feature>
<accession>A0A6G0X9F0</accession>
<dbReference type="PROSITE" id="PS50896">
    <property type="entry name" value="LISH"/>
    <property type="match status" value="1"/>
</dbReference>
<dbReference type="EMBL" id="VJMJ01000088">
    <property type="protein sequence ID" value="KAF0736690.1"/>
    <property type="molecule type" value="Genomic_DNA"/>
</dbReference>
<comment type="caution">
    <text evidence="2">The sequence shown here is derived from an EMBL/GenBank/DDBJ whole genome shotgun (WGS) entry which is preliminary data.</text>
</comment>
<feature type="compositionally biased region" description="Acidic residues" evidence="1">
    <location>
        <begin position="341"/>
        <end position="364"/>
    </location>
</feature>
<dbReference type="VEuPathDB" id="FungiDB:AeMF1_016939"/>
<name>A0A6G0X9F0_9STRA</name>
<feature type="region of interest" description="Disordered" evidence="1">
    <location>
        <begin position="305"/>
        <end position="395"/>
    </location>
</feature>
<proteinExistence type="predicted"/>
<dbReference type="InterPro" id="IPR006594">
    <property type="entry name" value="LisH"/>
</dbReference>
<dbReference type="AlphaFoldDB" id="A0A6G0X9F0"/>
<evidence type="ECO:0000313" key="2">
    <source>
        <dbReference type="EMBL" id="KAF0736690.1"/>
    </source>
</evidence>
<feature type="compositionally biased region" description="Polar residues" evidence="1">
    <location>
        <begin position="310"/>
        <end position="319"/>
    </location>
</feature>
<feature type="compositionally biased region" description="Basic and acidic residues" evidence="1">
    <location>
        <begin position="170"/>
        <end position="197"/>
    </location>
</feature>
<dbReference type="Gene3D" id="1.20.960.40">
    <property type="match status" value="1"/>
</dbReference>
<sequence length="395" mass="43708">MAPTMTATTTSTSELKAMVTKTLEVQGVLGNLKAQLRAAVYKAIHHDTSPEENPLKRTLLATHSSQVALSIVVEFLRHFQLDQTLSVLTAETSISEAELTLSRADMAKSLNLGLLNSPAALLTEWVSKTMENKNSDDSPPVKSKLEQKTVNEPLPSIFSMKNDSKTVQTPKEELHIKAPINEEVKEDAKKEEVKVDKEEEEEEVNESIDDEYSFSMESASPEKPQAPKSDPPPEPTPQSKLDTPQPTKEFEEEEDEEEEDDANVKAPPAPAQAPLDKEQDEDNDIAAKEDEAARLRALDAKLKAMEAEDTTGTLQQLKMSLQKEIDAKSDDGNDDGHYGSDFEEDFEEDIPSDVESHEDADEVESTPFKPSANDKPVANRSTLDAYDYVEDVIKP</sequence>
<feature type="compositionally biased region" description="Polar residues" evidence="1">
    <location>
        <begin position="159"/>
        <end position="169"/>
    </location>
</feature>
<protein>
    <submittedName>
        <fullName evidence="2">Uncharacterized protein</fullName>
    </submittedName>
</protein>
<feature type="compositionally biased region" description="Basic and acidic residues" evidence="1">
    <location>
        <begin position="321"/>
        <end position="340"/>
    </location>
</feature>
<evidence type="ECO:0000313" key="3">
    <source>
        <dbReference type="Proteomes" id="UP000481153"/>
    </source>
</evidence>
<evidence type="ECO:0000256" key="1">
    <source>
        <dbReference type="SAM" id="MobiDB-lite"/>
    </source>
</evidence>
<feature type="region of interest" description="Disordered" evidence="1">
    <location>
        <begin position="131"/>
        <end position="291"/>
    </location>
</feature>
<gene>
    <name evidence="2" type="ORF">Ae201684_007137</name>
</gene>
<keyword evidence="3" id="KW-1185">Reference proteome</keyword>
<dbReference type="Proteomes" id="UP000481153">
    <property type="component" value="Unassembled WGS sequence"/>
</dbReference>